<dbReference type="PROSITE" id="PS50030">
    <property type="entry name" value="UBA"/>
    <property type="match status" value="1"/>
</dbReference>
<dbReference type="Pfam" id="PF22562">
    <property type="entry name" value="UBA_7"/>
    <property type="match status" value="1"/>
</dbReference>
<sequence>MDDLSGLDWSSSTTNTAQNKATPSYPALRPTPPLPSLSGRSTPLSAQPSGNTASAFRAIKPPSKPSTPAADSFAGLLSSNAAKTGAGLSMQERQRQLLEEKARQEEERRRKFDSHFGAHDAHWDSLGRGKSIPQPPFAAINAPVQKPFNPSEDEDDILAAFNSAAPVDASSHFPAAYNGGFGEDDDPFGLGQMTQKSAATPAQSSLQNDEDDILGMLGKPVTDLPPPKPRVEEPQLAVSISLNGDEPATVDPRDKAVADLVDMGFPADRSVEALAQTESGTDVQAAVGWLLNQAHQESKSKQQSRAGSRGRQPIDENEQNQLRAASGRRTREDQSRDNSAVPVWMRADARSGSEQRRQDSRSPGPEKDVTQYASELGTTLFKSANSLWKTSQKKVQRAVADFQQEGDSSQPKWMRDAQMHASEDVLHRDGSRSGRQQREADTDERSSRRPVQPEREVTDEAMMLEASSGRPQKPSRPAATRPQDLGPPEPAPQISSPNTTTRPSTQPRFLQQQPQQPQRALGKLTREDVDQQSSQAYISPARRKKTTPAPPAAPPTASSPSLPPLRPNTASLPHRPAAARSPQPSRSPAPSAPAPITRPAPPFRHIPPISPSALSQATRHRLAGTAAFKRGDYAAAQSSYTTALSSLPTGHPIAIILLCNRALCHLKTGDPKACVADAEAALGVIGSGRGEGETIALGGEEGERDMRDFHGKALMRKAEALEAMEKWGDAASAWREAVEAGVGGAVAIQGRDRCEKAMAPKPAPAAARPAAAVKPATKPKPRPTAPTSNGLASGPPVGAVESAEAVSKLRQQNAAQEAAENERFALTDTVDAKLAAWKGTKADNLRALLGSLDLVLWPEAGWKKVGMGELVMANKVKIVYMKAIAKVHPDKIPQEATTEQRMISAAVFSTLNEAWDKFKKDNGL</sequence>
<dbReference type="GO" id="GO:0072318">
    <property type="term" value="P:clathrin coat disassembly"/>
    <property type="evidence" value="ECO:0007669"/>
    <property type="project" value="TreeGrafter"/>
</dbReference>
<dbReference type="FunFam" id="1.10.287.110:FF:000002">
    <property type="entry name" value="putative tyrosine-protein phosphatase auxilin isoform X2"/>
    <property type="match status" value="1"/>
</dbReference>
<organism evidence="3 4">
    <name type="scientific">Coniosporium apollinis (strain CBS 100218)</name>
    <name type="common">Rock-inhabiting black yeast</name>
    <dbReference type="NCBI Taxonomy" id="1168221"/>
    <lineage>
        <taxon>Eukaryota</taxon>
        <taxon>Fungi</taxon>
        <taxon>Dikarya</taxon>
        <taxon>Ascomycota</taxon>
        <taxon>Pezizomycotina</taxon>
        <taxon>Dothideomycetes</taxon>
        <taxon>Dothideomycetes incertae sedis</taxon>
        <taxon>Coniosporium</taxon>
    </lineage>
</organism>
<dbReference type="eggNOG" id="KOG0431">
    <property type="taxonomic scope" value="Eukaryota"/>
</dbReference>
<evidence type="ECO:0000313" key="4">
    <source>
        <dbReference type="Proteomes" id="UP000016924"/>
    </source>
</evidence>
<dbReference type="GO" id="GO:0005737">
    <property type="term" value="C:cytoplasm"/>
    <property type="evidence" value="ECO:0007669"/>
    <property type="project" value="TreeGrafter"/>
</dbReference>
<dbReference type="InterPro" id="IPR011990">
    <property type="entry name" value="TPR-like_helical_dom_sf"/>
</dbReference>
<dbReference type="SMART" id="SM00028">
    <property type="entry name" value="TPR"/>
    <property type="match status" value="3"/>
</dbReference>
<feature type="compositionally biased region" description="Polar residues" evidence="1">
    <location>
        <begin position="38"/>
        <end position="54"/>
    </location>
</feature>
<feature type="region of interest" description="Disordered" evidence="1">
    <location>
        <begin position="294"/>
        <end position="373"/>
    </location>
</feature>
<dbReference type="GO" id="GO:0031982">
    <property type="term" value="C:vesicle"/>
    <property type="evidence" value="ECO:0007669"/>
    <property type="project" value="TreeGrafter"/>
</dbReference>
<feature type="compositionally biased region" description="Polar residues" evidence="1">
    <location>
        <begin position="493"/>
        <end position="510"/>
    </location>
</feature>
<keyword evidence="4" id="KW-1185">Reference proteome</keyword>
<dbReference type="FunFam" id="1.25.40.10:FF:000354">
    <property type="entry name" value="UBA domain-containing protein 7"/>
    <property type="match status" value="1"/>
</dbReference>
<proteinExistence type="predicted"/>
<feature type="compositionally biased region" description="Basic and acidic residues" evidence="1">
    <location>
        <begin position="92"/>
        <end position="127"/>
    </location>
</feature>
<dbReference type="Gene3D" id="1.10.287.110">
    <property type="entry name" value="DnaJ domain"/>
    <property type="match status" value="1"/>
</dbReference>
<name>R7YMC2_CONA1</name>
<dbReference type="InterPro" id="IPR009060">
    <property type="entry name" value="UBA-like_sf"/>
</dbReference>
<feature type="domain" description="UBA" evidence="2">
    <location>
        <begin position="249"/>
        <end position="293"/>
    </location>
</feature>
<dbReference type="HOGENOM" id="CLU_005723_0_0_1"/>
<dbReference type="RefSeq" id="XP_007778364.1">
    <property type="nucleotide sequence ID" value="XM_007780174.1"/>
</dbReference>
<dbReference type="OrthoDB" id="1717591at2759"/>
<feature type="compositionally biased region" description="Pro residues" evidence="1">
    <location>
        <begin position="585"/>
        <end position="610"/>
    </location>
</feature>
<evidence type="ECO:0000259" key="2">
    <source>
        <dbReference type="PROSITE" id="PS50030"/>
    </source>
</evidence>
<dbReference type="InterPro" id="IPR036869">
    <property type="entry name" value="J_dom_sf"/>
</dbReference>
<feature type="region of interest" description="Disordered" evidence="1">
    <location>
        <begin position="399"/>
        <end position="618"/>
    </location>
</feature>
<dbReference type="Proteomes" id="UP000016924">
    <property type="component" value="Unassembled WGS sequence"/>
</dbReference>
<feature type="region of interest" description="Disordered" evidence="1">
    <location>
        <begin position="759"/>
        <end position="799"/>
    </location>
</feature>
<dbReference type="eggNOG" id="KOG1124">
    <property type="taxonomic scope" value="Eukaryota"/>
</dbReference>
<dbReference type="GeneID" id="19899585"/>
<dbReference type="SUPFAM" id="SSF46565">
    <property type="entry name" value="Chaperone J-domain"/>
    <property type="match status" value="1"/>
</dbReference>
<dbReference type="EMBL" id="JH767561">
    <property type="protein sequence ID" value="EON63047.1"/>
    <property type="molecule type" value="Genomic_DNA"/>
</dbReference>
<evidence type="ECO:0000256" key="1">
    <source>
        <dbReference type="SAM" id="MobiDB-lite"/>
    </source>
</evidence>
<feature type="compositionally biased region" description="Low complexity" evidence="1">
    <location>
        <begin position="573"/>
        <end position="584"/>
    </location>
</feature>
<gene>
    <name evidence="3" type="ORF">W97_02274</name>
</gene>
<dbReference type="SMART" id="SM00165">
    <property type="entry name" value="UBA"/>
    <property type="match status" value="1"/>
</dbReference>
<feature type="region of interest" description="Disordered" evidence="1">
    <location>
        <begin position="172"/>
        <end position="255"/>
    </location>
</feature>
<feature type="compositionally biased region" description="Polar residues" evidence="1">
    <location>
        <begin position="192"/>
        <end position="207"/>
    </location>
</feature>
<dbReference type="GO" id="GO:0030276">
    <property type="term" value="F:clathrin binding"/>
    <property type="evidence" value="ECO:0007669"/>
    <property type="project" value="TreeGrafter"/>
</dbReference>
<feature type="compositionally biased region" description="Basic and acidic residues" evidence="1">
    <location>
        <begin position="347"/>
        <end position="369"/>
    </location>
</feature>
<accession>R7YMC2</accession>
<feature type="compositionally biased region" description="Low complexity" evidence="1">
    <location>
        <begin position="759"/>
        <end position="776"/>
    </location>
</feature>
<dbReference type="Gene3D" id="1.10.8.10">
    <property type="entry name" value="DNA helicase RuvA subunit, C-terminal domain"/>
    <property type="match status" value="1"/>
</dbReference>
<protein>
    <recommendedName>
        <fullName evidence="2">UBA domain-containing protein</fullName>
    </recommendedName>
</protein>
<dbReference type="PANTHER" id="PTHR23172">
    <property type="entry name" value="AUXILIN/CYCLIN G-ASSOCIATED KINASE-RELATED"/>
    <property type="match status" value="1"/>
</dbReference>
<dbReference type="STRING" id="1168221.R7YMC2"/>
<feature type="compositionally biased region" description="Polar residues" evidence="1">
    <location>
        <begin position="8"/>
        <end position="22"/>
    </location>
</feature>
<dbReference type="AlphaFoldDB" id="R7YMC2"/>
<feature type="compositionally biased region" description="Basic and acidic residues" evidence="1">
    <location>
        <begin position="413"/>
        <end position="458"/>
    </location>
</feature>
<dbReference type="SUPFAM" id="SSF46934">
    <property type="entry name" value="UBA-like"/>
    <property type="match status" value="1"/>
</dbReference>
<dbReference type="SUPFAM" id="SSF48452">
    <property type="entry name" value="TPR-like"/>
    <property type="match status" value="1"/>
</dbReference>
<evidence type="ECO:0000313" key="3">
    <source>
        <dbReference type="EMBL" id="EON63047.1"/>
    </source>
</evidence>
<dbReference type="Gene3D" id="1.25.40.10">
    <property type="entry name" value="Tetratricopeptide repeat domain"/>
    <property type="match status" value="1"/>
</dbReference>
<dbReference type="PANTHER" id="PTHR23172:SF19">
    <property type="entry name" value="J DOMAIN-CONTAINING PROTEIN"/>
    <property type="match status" value="1"/>
</dbReference>
<dbReference type="InterPro" id="IPR015940">
    <property type="entry name" value="UBA"/>
</dbReference>
<dbReference type="InterPro" id="IPR019734">
    <property type="entry name" value="TPR_rpt"/>
</dbReference>
<dbReference type="GO" id="GO:0072583">
    <property type="term" value="P:clathrin-dependent endocytosis"/>
    <property type="evidence" value="ECO:0007669"/>
    <property type="project" value="TreeGrafter"/>
</dbReference>
<dbReference type="OMA" id="GMHELVM"/>
<feature type="region of interest" description="Disordered" evidence="1">
    <location>
        <begin position="1"/>
        <end position="153"/>
    </location>
</feature>
<reference evidence="4" key="1">
    <citation type="submission" date="2012-06" db="EMBL/GenBank/DDBJ databases">
        <title>The genome sequence of Coniosporium apollinis CBS 100218.</title>
        <authorList>
            <consortium name="The Broad Institute Genome Sequencing Platform"/>
            <person name="Cuomo C."/>
            <person name="Gorbushina A."/>
            <person name="Noack S."/>
            <person name="Walker B."/>
            <person name="Young S.K."/>
            <person name="Zeng Q."/>
            <person name="Gargeya S."/>
            <person name="Fitzgerald M."/>
            <person name="Haas B."/>
            <person name="Abouelleil A."/>
            <person name="Alvarado L."/>
            <person name="Arachchi H.M."/>
            <person name="Berlin A.M."/>
            <person name="Chapman S.B."/>
            <person name="Goldberg J."/>
            <person name="Griggs A."/>
            <person name="Gujja S."/>
            <person name="Hansen M."/>
            <person name="Howarth C."/>
            <person name="Imamovic A."/>
            <person name="Larimer J."/>
            <person name="McCowan C."/>
            <person name="Montmayeur A."/>
            <person name="Murphy C."/>
            <person name="Neiman D."/>
            <person name="Pearson M."/>
            <person name="Priest M."/>
            <person name="Roberts A."/>
            <person name="Saif S."/>
            <person name="Shea T."/>
            <person name="Sisk P."/>
            <person name="Sykes S."/>
            <person name="Wortman J."/>
            <person name="Nusbaum C."/>
            <person name="Birren B."/>
        </authorList>
    </citation>
    <scope>NUCLEOTIDE SEQUENCE [LARGE SCALE GENOMIC DNA]</scope>
    <source>
        <strain evidence="4">CBS 100218</strain>
    </source>
</reference>